<dbReference type="RefSeq" id="WP_243318117.1">
    <property type="nucleotide sequence ID" value="NZ_JALGCL010000001.1"/>
</dbReference>
<gene>
    <name evidence="1" type="ORF">MQC88_00260</name>
</gene>
<name>A0ABT0A0A6_9GAMM</name>
<comment type="caution">
    <text evidence="1">The sequence shown here is derived from an EMBL/GenBank/DDBJ whole genome shotgun (WGS) entry which is preliminary data.</text>
</comment>
<protein>
    <recommendedName>
        <fullName evidence="3">Lipase modulator</fullName>
    </recommendedName>
</protein>
<evidence type="ECO:0008006" key="3">
    <source>
        <dbReference type="Google" id="ProtNLM"/>
    </source>
</evidence>
<keyword evidence="2" id="KW-1185">Reference proteome</keyword>
<accession>A0ABT0A0A6</accession>
<sequence length="212" mass="23666">MACACPDRHRRSATAIALAAGMLLLAAGCGGRHEDADVPDASAGAPPAAPDRARARLLQSPQVRHWQEQQRFSREAREFLRTAAALPAFERAQRADVLETQITERERTRELSAGEAMLLRVAMVQAMPGSDADQARRLATLAEAYRKDAERREAAWAARQRADPRMQRYKARERIVVAEVLAMETIPGGLTRDQYLRQRLQQERERAWGNGG</sequence>
<proteinExistence type="predicted"/>
<dbReference type="Proteomes" id="UP001165423">
    <property type="component" value="Unassembled WGS sequence"/>
</dbReference>
<organism evidence="1 2">
    <name type="scientific">Cognatiluteimonas sedimenti</name>
    <dbReference type="NCBI Taxonomy" id="2927791"/>
    <lineage>
        <taxon>Bacteria</taxon>
        <taxon>Pseudomonadati</taxon>
        <taxon>Pseudomonadota</taxon>
        <taxon>Gammaproteobacteria</taxon>
        <taxon>Lysobacterales</taxon>
        <taxon>Lysobacteraceae</taxon>
        <taxon>Cognatiluteimonas</taxon>
    </lineage>
</organism>
<dbReference type="EMBL" id="JALGCL010000001">
    <property type="protein sequence ID" value="MCJ0824406.1"/>
    <property type="molecule type" value="Genomic_DNA"/>
</dbReference>
<evidence type="ECO:0000313" key="1">
    <source>
        <dbReference type="EMBL" id="MCJ0824406.1"/>
    </source>
</evidence>
<evidence type="ECO:0000313" key="2">
    <source>
        <dbReference type="Proteomes" id="UP001165423"/>
    </source>
</evidence>
<reference evidence="1 2" key="1">
    <citation type="submission" date="2022-03" db="EMBL/GenBank/DDBJ databases">
        <title>Luteimonas soily sp. nov., a novel bacterium isolated from the soil.</title>
        <authorList>
            <person name="Zhang X."/>
        </authorList>
    </citation>
    <scope>NUCLEOTIDE SEQUENCE [LARGE SCALE GENOMIC DNA]</scope>
    <source>
        <strain evidence="1 2">50</strain>
    </source>
</reference>